<accession>A0ABX1FMX8</accession>
<dbReference type="PANTHER" id="PTHR41252">
    <property type="entry name" value="BLR2505 PROTEIN"/>
    <property type="match status" value="1"/>
</dbReference>
<proteinExistence type="predicted"/>
<evidence type="ECO:0000313" key="2">
    <source>
        <dbReference type="EMBL" id="NKE60026.1"/>
    </source>
</evidence>
<protein>
    <submittedName>
        <fullName evidence="2">Nuclear transport factor 2 family protein</fullName>
    </submittedName>
</protein>
<dbReference type="EMBL" id="VSRL01000104">
    <property type="protein sequence ID" value="NKE60026.1"/>
    <property type="molecule type" value="Genomic_DNA"/>
</dbReference>
<feature type="domain" description="SnoaL-like" evidence="1">
    <location>
        <begin position="9"/>
        <end position="114"/>
    </location>
</feature>
<keyword evidence="3" id="KW-1185">Reference proteome</keyword>
<dbReference type="RefSeq" id="WP_167976686.1">
    <property type="nucleotide sequence ID" value="NZ_VSRL01000104.1"/>
</dbReference>
<dbReference type="Pfam" id="PF12680">
    <property type="entry name" value="SnoaL_2"/>
    <property type="match status" value="1"/>
</dbReference>
<dbReference type="CDD" id="cd00531">
    <property type="entry name" value="NTF2_like"/>
    <property type="match status" value="1"/>
</dbReference>
<organism evidence="2 3">
    <name type="scientific">Lentzea indica</name>
    <dbReference type="NCBI Taxonomy" id="2604800"/>
    <lineage>
        <taxon>Bacteria</taxon>
        <taxon>Bacillati</taxon>
        <taxon>Actinomycetota</taxon>
        <taxon>Actinomycetes</taxon>
        <taxon>Pseudonocardiales</taxon>
        <taxon>Pseudonocardiaceae</taxon>
        <taxon>Lentzea</taxon>
    </lineage>
</organism>
<dbReference type="PANTHER" id="PTHR41252:SF1">
    <property type="entry name" value="BLR2505 PROTEIN"/>
    <property type="match status" value="1"/>
</dbReference>
<name>A0ABX1FMX8_9PSEU</name>
<sequence length="131" mass="13826">MTTPFAVATTYFEALESGDFATVAAQFADDVVWHQPGANRFSGVHHGSAAVGEMIGGMMTVSEGTFTLKRNAPLMANGSIVAATVHWTAKRSGAEMDGVGVDLMRVADGKVAEVWLFTADPAEEDAFWGQA</sequence>
<gene>
    <name evidence="2" type="ORF">FXN61_25790</name>
</gene>
<dbReference type="InterPro" id="IPR037401">
    <property type="entry name" value="SnoaL-like"/>
</dbReference>
<reference evidence="2 3" key="1">
    <citation type="submission" date="2019-08" db="EMBL/GenBank/DDBJ databases">
        <title>Lentzea from Indian Himalayas.</title>
        <authorList>
            <person name="Mandal S."/>
            <person name="Mallick Gupta A."/>
            <person name="Maiti P.K."/>
            <person name="Sarkar J."/>
            <person name="Mandal S."/>
        </authorList>
    </citation>
    <scope>NUCLEOTIDE SEQUENCE [LARGE SCALE GENOMIC DNA]</scope>
    <source>
        <strain evidence="2 3">PSKA42</strain>
    </source>
</reference>
<dbReference type="SUPFAM" id="SSF54427">
    <property type="entry name" value="NTF2-like"/>
    <property type="match status" value="1"/>
</dbReference>
<evidence type="ECO:0000259" key="1">
    <source>
        <dbReference type="Pfam" id="PF12680"/>
    </source>
</evidence>
<evidence type="ECO:0000313" key="3">
    <source>
        <dbReference type="Proteomes" id="UP001515943"/>
    </source>
</evidence>
<dbReference type="Gene3D" id="3.10.450.50">
    <property type="match status" value="1"/>
</dbReference>
<dbReference type="InterPro" id="IPR032710">
    <property type="entry name" value="NTF2-like_dom_sf"/>
</dbReference>
<comment type="caution">
    <text evidence="2">The sequence shown here is derived from an EMBL/GenBank/DDBJ whole genome shotgun (WGS) entry which is preliminary data.</text>
</comment>
<dbReference type="Proteomes" id="UP001515943">
    <property type="component" value="Unassembled WGS sequence"/>
</dbReference>